<proteinExistence type="predicted"/>
<feature type="domain" description="DUF4283" evidence="2">
    <location>
        <begin position="96"/>
        <end position="177"/>
    </location>
</feature>
<dbReference type="Proteomes" id="UP001327560">
    <property type="component" value="Chromosome 5"/>
</dbReference>
<evidence type="ECO:0000259" key="2">
    <source>
        <dbReference type="Pfam" id="PF14111"/>
    </source>
</evidence>
<evidence type="ECO:0000313" key="3">
    <source>
        <dbReference type="EMBL" id="WOL07316.1"/>
    </source>
</evidence>
<organism evidence="3 4">
    <name type="scientific">Canna indica</name>
    <name type="common">Indian-shot</name>
    <dbReference type="NCBI Taxonomy" id="4628"/>
    <lineage>
        <taxon>Eukaryota</taxon>
        <taxon>Viridiplantae</taxon>
        <taxon>Streptophyta</taxon>
        <taxon>Embryophyta</taxon>
        <taxon>Tracheophyta</taxon>
        <taxon>Spermatophyta</taxon>
        <taxon>Magnoliopsida</taxon>
        <taxon>Liliopsida</taxon>
        <taxon>Zingiberales</taxon>
        <taxon>Cannaceae</taxon>
        <taxon>Canna</taxon>
    </lineage>
</organism>
<gene>
    <name evidence="3" type="ORF">Cni_G16056</name>
</gene>
<protein>
    <recommendedName>
        <fullName evidence="2">DUF4283 domain-containing protein</fullName>
    </recommendedName>
</protein>
<dbReference type="EMBL" id="CP136894">
    <property type="protein sequence ID" value="WOL07316.1"/>
    <property type="molecule type" value="Genomic_DNA"/>
</dbReference>
<reference evidence="3 4" key="1">
    <citation type="submission" date="2023-10" db="EMBL/GenBank/DDBJ databases">
        <title>Chromosome-scale genome assembly provides insights into flower coloration mechanisms of Canna indica.</title>
        <authorList>
            <person name="Li C."/>
        </authorList>
    </citation>
    <scope>NUCLEOTIDE SEQUENCE [LARGE SCALE GENOMIC DNA]</scope>
    <source>
        <tissue evidence="3">Flower</tissue>
    </source>
</reference>
<dbReference type="AlphaFoldDB" id="A0AAQ3KKF8"/>
<feature type="region of interest" description="Disordered" evidence="1">
    <location>
        <begin position="1"/>
        <end position="43"/>
    </location>
</feature>
<evidence type="ECO:0000313" key="4">
    <source>
        <dbReference type="Proteomes" id="UP001327560"/>
    </source>
</evidence>
<dbReference type="InterPro" id="IPR025558">
    <property type="entry name" value="DUF4283"/>
</dbReference>
<dbReference type="PANTHER" id="PTHR31286">
    <property type="entry name" value="GLYCINE-RICH CELL WALL STRUCTURAL PROTEIN 1.8-LIKE"/>
    <property type="match status" value="1"/>
</dbReference>
<dbReference type="InterPro" id="IPR040256">
    <property type="entry name" value="At4g02000-like"/>
</dbReference>
<keyword evidence="4" id="KW-1185">Reference proteome</keyword>
<evidence type="ECO:0000256" key="1">
    <source>
        <dbReference type="SAM" id="MobiDB-lite"/>
    </source>
</evidence>
<name>A0AAQ3KKF8_9LILI</name>
<dbReference type="PANTHER" id="PTHR31286:SF99">
    <property type="entry name" value="DUF4283 DOMAIN-CONTAINING PROTEIN"/>
    <property type="match status" value="1"/>
</dbReference>
<accession>A0AAQ3KKF8</accession>
<sequence length="269" mass="30265">MSGEKPSPPRATASSQRPPPAPPDESSRQPLQAKSASEIQQISSSSSLRVTSWAQILKGGNPNAIGSSSSRTLQSIQAQPTGRVQFSIEQFQNLAQPWSTSLIGKFLGKAPSIISIRRWAERLWQSEGFQLAYDLKMVFFVFKFDSMDAANKILTGGPWQMRGDIIRLMPWKSCFRPFFESISTTPVWARLQGLPLEFWNDDCIAMIASGLRHLLKIDTRYQDLDRGKYIRICIEIDLTKPIRQGVFIGVPNFEFFSTSYIRKSSVALL</sequence>
<dbReference type="Pfam" id="PF14111">
    <property type="entry name" value="DUF4283"/>
    <property type="match status" value="1"/>
</dbReference>